<dbReference type="SMART" id="SM00261">
    <property type="entry name" value="FU"/>
    <property type="match status" value="2"/>
</dbReference>
<feature type="transmembrane region" description="Helical" evidence="1">
    <location>
        <begin position="1418"/>
        <end position="1441"/>
    </location>
</feature>
<reference evidence="3" key="1">
    <citation type="submission" date="2023-07" db="EMBL/GenBank/DDBJ databases">
        <authorList>
            <consortium name="AG Swart"/>
            <person name="Singh M."/>
            <person name="Singh A."/>
            <person name="Seah K."/>
            <person name="Emmerich C."/>
        </authorList>
    </citation>
    <scope>NUCLEOTIDE SEQUENCE</scope>
    <source>
        <strain evidence="3">DP1</strain>
    </source>
</reference>
<feature type="transmembrane region" description="Helical" evidence="1">
    <location>
        <begin position="1742"/>
        <end position="1762"/>
    </location>
</feature>
<evidence type="ECO:0000313" key="4">
    <source>
        <dbReference type="Proteomes" id="UP001295684"/>
    </source>
</evidence>
<gene>
    <name evidence="3" type="ORF">ECRASSUSDP1_LOCUS10154</name>
</gene>
<dbReference type="InterPro" id="IPR009030">
    <property type="entry name" value="Growth_fac_rcpt_cys_sf"/>
</dbReference>
<evidence type="ECO:0000256" key="2">
    <source>
        <dbReference type="SAM" id="SignalP"/>
    </source>
</evidence>
<feature type="transmembrane region" description="Helical" evidence="1">
    <location>
        <begin position="1520"/>
        <end position="1543"/>
    </location>
</feature>
<proteinExistence type="predicted"/>
<dbReference type="CDD" id="cd00064">
    <property type="entry name" value="FU"/>
    <property type="match status" value="1"/>
</dbReference>
<sequence>MIACVVVVLVVVTGVVAKCQDGYFEYGKGCMPCDSSCKTCSDSTACDSCEEFMRFDTDTSLCTHCGEDEYFDETLKVCRNCDGTCFGRCNSRLECIICDPGKSLDLDTLACVTDCQPSQIEIKGHNLFIERACRSPEYYVDPTSFEIIELGTRKYPYRTMKSVSSEILTFLSHKNVSIIVNVRDVYIEDKTLVVANITEIVIQSHPDLTDNNKKALITPTEFSQAGISKKARFHLLTSSDLPIDTIISAGSFTESELVKINGRSGNMIIRSGLTIQNIDLYREEEDYNKNIIFLQGIYLQNKTASFLYVIQAICVPEDDLIQVSTFENISMSVNNDRGDKVNFIGADISNSHYRPTTITTKNAVFFGYQNTFFSPLAWTGTMMDSVHFEEITFKNSGILSDLLIAMIFQRVTFGNLESNPCVIENIGLYRTNLIRFIFIGSLEISNIKISNVIGPISESLSFISLNNFPFTPTIIQNISVSGFIFGNGGLLDMSTILDIIQIKHINIVDSVMKPGLFVFKLNIIKTILIEDFRANNVQVNQIDDKDSSIFRINSLDVSGNLNSTIENVVISNCGISILSFGSMISNNSAPTSFEMSNITVKDSIYTSSRSIISTLNLVNDADFTFKINEFYSSNVTFLSTGNILLFAQSLANPIIMDNSVFSELESTAISIMNVKTIPNTVSEVSLSNCTFRNISSSLQPVVRISERAIASFTGSIFDSISIVFDRSGIIEASSNSIAKFINTNFTNNAAVISTLLTIQSGAYVECNSCFARNNFGVRNTIFSVLSNGYFKFYDSEISENFGIQTPIGQLFDASQISIFDKTNIHNNSIVTPTDFLQETSGNCSRLCFLKKDFTDYIKLSQLYNASEGSNIIEIVAGSLQFINGTQIYNQGEILNVFMASIRIEGSIIRDISFKNTPITATSSSIDLNNVTLVNIQDNSGKEILLTNDESQIIMNNVTYEHSNTRLFRALSGEVSVQTAVIRNISRFDDLMLIYSLEKVVLIDITLIDIQASSDQSFKIENSQNVSIDTLVVNGFNKTVGYISKSNVKLIKNIQISSCFKAFNLFRSFVDMIDNSTFTSNGKQNSFTKGGAIKITDSEVTINSSEFINNNADVGGAIDLDCGSISKCKLKIENCSFENNSASIQGGSIHYNFFRPEIMNSTFVNNYAQYGANLASYPVKIRMRDSPNSKLRLTNIGSGVEMSSSIQLALLDYDDQVLNLANEDQVGIFAYPNSNSTVAGINSFVFHSGIATVERIIFSHKPGEENIMFYATTKAVDNKKVSAAFPGQDFNNNISVDFRFCEPGEEITQQSTCRQCDAGTYSLEYNSTECKECMDNASCLGRNHISVHSGYWRPSQTSSFVTECLFKRACDGGYTNSSLNPVNCAEGYHGELCSQCVVNENVKYSKVNNLECSKCPDPVFNAFLVFGLCLLVFSFLMVLIILNVNKTKESNLSVLLRIMTNYFQLIFTSLSLTSSYPTSLISFFDIFAKFGDASEPFLSIDCFIRDSEIKGPFDSNAIFKLFLLMLLPLILSAIVTLIWIVIYAVKRKYVKSLQRNLAISFISILFLLHPKLTEQSLGLFRCIDVNVDDSRVRVDTTMKCYSSEHIFWLFVVSGPILIVWVVSLPLMALFLLYKNIKKETESKINQYFLILYQGLKKDKFYWEFINTTRKILILALFVLPTTMKMLVSISILIFFARIQIFLQPYTDESNNSIEILAISAGIITIFSGLLYSQPDEVNNLNTLSLTFCIIINIYFFISWIYLLSKDLKDSSKIFQLIFKIFAFILRKPRVSSEDSLKTPKPNAQNHEKRARVRVPKRRIKFKGSRKRLLSKKKKRIIFSSKNIKKFLKAKEEVRFIGIDLVCVFSLLLSDESSCKYLETSYHL</sequence>
<keyword evidence="1" id="KW-1133">Transmembrane helix</keyword>
<dbReference type="SUPFAM" id="SSF51126">
    <property type="entry name" value="Pectin lyase-like"/>
    <property type="match status" value="1"/>
</dbReference>
<feature type="transmembrane region" description="Helical" evidence="1">
    <location>
        <begin position="1605"/>
        <end position="1632"/>
    </location>
</feature>
<evidence type="ECO:0000313" key="3">
    <source>
        <dbReference type="EMBL" id="CAI2368858.1"/>
    </source>
</evidence>
<dbReference type="PANTHER" id="PTHR11319:SF35">
    <property type="entry name" value="OUTER MEMBRANE PROTEIN PMPC-RELATED"/>
    <property type="match status" value="1"/>
</dbReference>
<comment type="caution">
    <text evidence="3">The sequence shown here is derived from an EMBL/GenBank/DDBJ whole genome shotgun (WGS) entry which is preliminary data.</text>
</comment>
<organism evidence="3 4">
    <name type="scientific">Euplotes crassus</name>
    <dbReference type="NCBI Taxonomy" id="5936"/>
    <lineage>
        <taxon>Eukaryota</taxon>
        <taxon>Sar</taxon>
        <taxon>Alveolata</taxon>
        <taxon>Ciliophora</taxon>
        <taxon>Intramacronucleata</taxon>
        <taxon>Spirotrichea</taxon>
        <taxon>Hypotrichia</taxon>
        <taxon>Euplotida</taxon>
        <taxon>Euplotidae</taxon>
        <taxon>Moneuplotes</taxon>
    </lineage>
</organism>
<protein>
    <submittedName>
        <fullName evidence="3">Uncharacterized protein</fullName>
    </submittedName>
</protein>
<keyword evidence="2" id="KW-0732">Signal</keyword>
<name>A0AAD1UGD5_EUPCR</name>
<keyword evidence="1" id="KW-0812">Transmembrane</keyword>
<dbReference type="Gene3D" id="2.10.220.10">
    <property type="entry name" value="Hormone Receptor, Insulin-like Growth Factor Receptor 1, Chain A, domain 2"/>
    <property type="match status" value="1"/>
</dbReference>
<dbReference type="SUPFAM" id="SSF57184">
    <property type="entry name" value="Growth factor receptor domain"/>
    <property type="match status" value="1"/>
</dbReference>
<feature type="signal peptide" evidence="2">
    <location>
        <begin position="1"/>
        <end position="17"/>
    </location>
</feature>
<feature type="transmembrane region" description="Helical" evidence="1">
    <location>
        <begin position="1713"/>
        <end position="1730"/>
    </location>
</feature>
<dbReference type="Proteomes" id="UP001295684">
    <property type="component" value="Unassembled WGS sequence"/>
</dbReference>
<evidence type="ECO:0000256" key="1">
    <source>
        <dbReference type="SAM" id="Phobius"/>
    </source>
</evidence>
<keyword evidence="1" id="KW-0472">Membrane</keyword>
<feature type="chain" id="PRO_5042260137" evidence="2">
    <location>
        <begin position="18"/>
        <end position="1882"/>
    </location>
</feature>
<keyword evidence="4" id="KW-1185">Reference proteome</keyword>
<accession>A0AAD1UGD5</accession>
<dbReference type="CDD" id="cd00185">
    <property type="entry name" value="TNFRSF"/>
    <property type="match status" value="1"/>
</dbReference>
<dbReference type="PANTHER" id="PTHR11319">
    <property type="entry name" value="G PROTEIN-COUPLED RECEPTOR-RELATED"/>
    <property type="match status" value="1"/>
</dbReference>
<dbReference type="InterPro" id="IPR006212">
    <property type="entry name" value="Furin_repeat"/>
</dbReference>
<dbReference type="EMBL" id="CAMPGE010010002">
    <property type="protein sequence ID" value="CAI2368858.1"/>
    <property type="molecule type" value="Genomic_DNA"/>
</dbReference>
<dbReference type="InterPro" id="IPR011050">
    <property type="entry name" value="Pectin_lyase_fold/virulence"/>
</dbReference>